<evidence type="ECO:0000313" key="3">
    <source>
        <dbReference type="Proteomes" id="UP000699042"/>
    </source>
</evidence>
<evidence type="ECO:0000313" key="2">
    <source>
        <dbReference type="EMBL" id="KAG7048986.1"/>
    </source>
</evidence>
<gene>
    <name evidence="2" type="ORF">JMJ77_014612</name>
</gene>
<dbReference type="AlphaFoldDB" id="A0A9P7UC71"/>
<reference evidence="2" key="1">
    <citation type="submission" date="2021-05" db="EMBL/GenBank/DDBJ databases">
        <title>Comparative genomics of three Colletotrichum scovillei strains and genetic complementation revealed genes involved fungal growth and virulence on chili pepper.</title>
        <authorList>
            <person name="Hsieh D.-K."/>
            <person name="Chuang S.-C."/>
            <person name="Chen C.-Y."/>
            <person name="Chao Y.-T."/>
            <person name="Lu M.-Y.J."/>
            <person name="Lee M.-H."/>
            <person name="Shih M.-C."/>
        </authorList>
    </citation>
    <scope>NUCLEOTIDE SEQUENCE</scope>
    <source>
        <strain evidence="2">Coll-153</strain>
    </source>
</reference>
<evidence type="ECO:0000256" key="1">
    <source>
        <dbReference type="SAM" id="MobiDB-lite"/>
    </source>
</evidence>
<sequence length="99" mass="10735">MVRRRITPTPTHCGGPRKVTAGPNNIGDTQLPRWPAFALVPEQSALPSPVNAAGSGLDCRNHMVCWRCQRSPAPLGQLGLTTEALRRLGAVHAWGEQFK</sequence>
<name>A0A9P7UC71_9PEZI</name>
<feature type="region of interest" description="Disordered" evidence="1">
    <location>
        <begin position="1"/>
        <end position="27"/>
    </location>
</feature>
<dbReference type="EMBL" id="JAESDN010000006">
    <property type="protein sequence ID" value="KAG7048986.1"/>
    <property type="molecule type" value="Genomic_DNA"/>
</dbReference>
<organism evidence="2 3">
    <name type="scientific">Colletotrichum scovillei</name>
    <dbReference type="NCBI Taxonomy" id="1209932"/>
    <lineage>
        <taxon>Eukaryota</taxon>
        <taxon>Fungi</taxon>
        <taxon>Dikarya</taxon>
        <taxon>Ascomycota</taxon>
        <taxon>Pezizomycotina</taxon>
        <taxon>Sordariomycetes</taxon>
        <taxon>Hypocreomycetidae</taxon>
        <taxon>Glomerellales</taxon>
        <taxon>Glomerellaceae</taxon>
        <taxon>Colletotrichum</taxon>
        <taxon>Colletotrichum acutatum species complex</taxon>
    </lineage>
</organism>
<keyword evidence="3" id="KW-1185">Reference proteome</keyword>
<dbReference type="Proteomes" id="UP000699042">
    <property type="component" value="Unassembled WGS sequence"/>
</dbReference>
<comment type="caution">
    <text evidence="2">The sequence shown here is derived from an EMBL/GenBank/DDBJ whole genome shotgun (WGS) entry which is preliminary data.</text>
</comment>
<protein>
    <submittedName>
        <fullName evidence="2">Uncharacterized protein</fullName>
    </submittedName>
</protein>
<accession>A0A9P7UC71</accession>
<proteinExistence type="predicted"/>